<name>A0ABV7H6D3_9BURK</name>
<evidence type="ECO:0000256" key="4">
    <source>
        <dbReference type="PROSITE-ProRule" id="PRU00473"/>
    </source>
</evidence>
<dbReference type="InterPro" id="IPR050330">
    <property type="entry name" value="Bact_OuterMem_StrucFunc"/>
</dbReference>
<organism evidence="8 9">
    <name type="scientific">Piscinibacterium candidicorallinum</name>
    <dbReference type="NCBI Taxonomy" id="1793872"/>
    <lineage>
        <taxon>Bacteria</taxon>
        <taxon>Pseudomonadati</taxon>
        <taxon>Pseudomonadota</taxon>
        <taxon>Betaproteobacteria</taxon>
        <taxon>Burkholderiales</taxon>
        <taxon>Piscinibacterium</taxon>
    </lineage>
</organism>
<evidence type="ECO:0000313" key="9">
    <source>
        <dbReference type="Proteomes" id="UP001595556"/>
    </source>
</evidence>
<evidence type="ECO:0000259" key="7">
    <source>
        <dbReference type="PROSITE" id="PS51123"/>
    </source>
</evidence>
<dbReference type="PROSITE" id="PS51257">
    <property type="entry name" value="PROKAR_LIPOPROTEIN"/>
    <property type="match status" value="1"/>
</dbReference>
<evidence type="ECO:0000256" key="1">
    <source>
        <dbReference type="ARBA" id="ARBA00004442"/>
    </source>
</evidence>
<feature type="region of interest" description="Disordered" evidence="5">
    <location>
        <begin position="319"/>
        <end position="343"/>
    </location>
</feature>
<comment type="subcellular location">
    <subcellularLocation>
        <location evidence="1">Cell outer membrane</location>
    </subcellularLocation>
</comment>
<feature type="domain" description="OmpA-like" evidence="7">
    <location>
        <begin position="229"/>
        <end position="343"/>
    </location>
</feature>
<gene>
    <name evidence="8" type="ORF">ACFOEN_10620</name>
</gene>
<dbReference type="CDD" id="cd07185">
    <property type="entry name" value="OmpA_C-like"/>
    <property type="match status" value="1"/>
</dbReference>
<dbReference type="InterPro" id="IPR006665">
    <property type="entry name" value="OmpA-like"/>
</dbReference>
<evidence type="ECO:0000256" key="5">
    <source>
        <dbReference type="SAM" id="MobiDB-lite"/>
    </source>
</evidence>
<feature type="signal peptide" evidence="6">
    <location>
        <begin position="1"/>
        <end position="22"/>
    </location>
</feature>
<evidence type="ECO:0000256" key="3">
    <source>
        <dbReference type="ARBA" id="ARBA00023237"/>
    </source>
</evidence>
<dbReference type="PANTHER" id="PTHR30329">
    <property type="entry name" value="STATOR ELEMENT OF FLAGELLAR MOTOR COMPLEX"/>
    <property type="match status" value="1"/>
</dbReference>
<accession>A0ABV7H6D3</accession>
<dbReference type="InterPro" id="IPR036737">
    <property type="entry name" value="OmpA-like_sf"/>
</dbReference>
<evidence type="ECO:0000256" key="2">
    <source>
        <dbReference type="ARBA" id="ARBA00023136"/>
    </source>
</evidence>
<dbReference type="EMBL" id="JBHRTI010000004">
    <property type="protein sequence ID" value="MFC3148096.1"/>
    <property type="molecule type" value="Genomic_DNA"/>
</dbReference>
<comment type="caution">
    <text evidence="8">The sequence shown here is derived from an EMBL/GenBank/DDBJ whole genome shotgun (WGS) entry which is preliminary data.</text>
</comment>
<dbReference type="PRINTS" id="PR01021">
    <property type="entry name" value="OMPADOMAIN"/>
</dbReference>
<reference evidence="9" key="1">
    <citation type="journal article" date="2019" name="Int. J. Syst. Evol. Microbiol.">
        <title>The Global Catalogue of Microorganisms (GCM) 10K type strain sequencing project: providing services to taxonomists for standard genome sequencing and annotation.</title>
        <authorList>
            <consortium name="The Broad Institute Genomics Platform"/>
            <consortium name="The Broad Institute Genome Sequencing Center for Infectious Disease"/>
            <person name="Wu L."/>
            <person name="Ma J."/>
        </authorList>
    </citation>
    <scope>NUCLEOTIDE SEQUENCE [LARGE SCALE GENOMIC DNA]</scope>
    <source>
        <strain evidence="9">KCTC 52168</strain>
    </source>
</reference>
<sequence>MATAQIRAAAPLALRPLALAVAATLLVACGEKQTAPAQPAAPAAAPAAATAQPSGVEFMTNETVALTRPDFDAKVTALLAEGKPGQVLQITGMAYANEKPASTPDLGLARAETASILFMDKLPNERIKLVSAPQLTNAPAERFDAIQFKWIDAPATAVAAAPAAAPAPAAALPAPAPVPAPVAAAPAPAPVAAAPAPVATPAPAPASVAAAPAAKPAAPAAGSKMTPPAGTPVVTSPVVLSFATGSATPAMAAAQRDALRALAQASQQAGYSLTVTGHTDNTGDAETNKRLAQARAEAVKQRLVSLGAKADAIKVESFGADQPVADNATAEGRAKNRRVEVKS</sequence>
<dbReference type="Gene3D" id="3.30.1330.60">
    <property type="entry name" value="OmpA-like domain"/>
    <property type="match status" value="1"/>
</dbReference>
<dbReference type="PANTHER" id="PTHR30329:SF21">
    <property type="entry name" value="LIPOPROTEIN YIAD-RELATED"/>
    <property type="match status" value="1"/>
</dbReference>
<feature type="chain" id="PRO_5046319912" evidence="6">
    <location>
        <begin position="23"/>
        <end position="343"/>
    </location>
</feature>
<proteinExistence type="predicted"/>
<dbReference type="PROSITE" id="PS51123">
    <property type="entry name" value="OMPA_2"/>
    <property type="match status" value="1"/>
</dbReference>
<dbReference type="Pfam" id="PF00691">
    <property type="entry name" value="OmpA"/>
    <property type="match status" value="1"/>
</dbReference>
<protein>
    <submittedName>
        <fullName evidence="8">OmpA family protein</fullName>
    </submittedName>
</protein>
<dbReference type="SUPFAM" id="SSF103088">
    <property type="entry name" value="OmpA-like"/>
    <property type="match status" value="1"/>
</dbReference>
<keyword evidence="3" id="KW-0998">Cell outer membrane</keyword>
<keyword evidence="9" id="KW-1185">Reference proteome</keyword>
<dbReference type="Proteomes" id="UP001595556">
    <property type="component" value="Unassembled WGS sequence"/>
</dbReference>
<feature type="compositionally biased region" description="Basic and acidic residues" evidence="5">
    <location>
        <begin position="332"/>
        <end position="343"/>
    </location>
</feature>
<evidence type="ECO:0000256" key="6">
    <source>
        <dbReference type="SAM" id="SignalP"/>
    </source>
</evidence>
<evidence type="ECO:0000313" key="8">
    <source>
        <dbReference type="EMBL" id="MFC3148096.1"/>
    </source>
</evidence>
<keyword evidence="6" id="KW-0732">Signal</keyword>
<dbReference type="RefSeq" id="WP_377303720.1">
    <property type="nucleotide sequence ID" value="NZ_CP180191.1"/>
</dbReference>
<keyword evidence="2 4" id="KW-0472">Membrane</keyword>
<dbReference type="InterPro" id="IPR006664">
    <property type="entry name" value="OMP_bac"/>
</dbReference>